<protein>
    <submittedName>
        <fullName evidence="2">Rod shape-determining protein MreD</fullName>
    </submittedName>
</protein>
<feature type="transmembrane region" description="Helical" evidence="1">
    <location>
        <begin position="72"/>
        <end position="93"/>
    </location>
</feature>
<gene>
    <name evidence="2" type="ORF">ACFO3U_02245</name>
</gene>
<dbReference type="RefSeq" id="WP_379738014.1">
    <property type="nucleotide sequence ID" value="NZ_JBHSGW010000001.1"/>
</dbReference>
<comment type="caution">
    <text evidence="2">The sequence shown here is derived from an EMBL/GenBank/DDBJ whole genome shotgun (WGS) entry which is preliminary data.</text>
</comment>
<organism evidence="2 3">
    <name type="scientific">Flavobacterium ponti</name>
    <dbReference type="NCBI Taxonomy" id="665133"/>
    <lineage>
        <taxon>Bacteria</taxon>
        <taxon>Pseudomonadati</taxon>
        <taxon>Bacteroidota</taxon>
        <taxon>Flavobacteriia</taxon>
        <taxon>Flavobacteriales</taxon>
        <taxon>Flavobacteriaceae</taxon>
        <taxon>Flavobacterium</taxon>
    </lineage>
</organism>
<sequence>MNSNLILNIFRFLVLIALQVLVFNNIKLFGYLDPFPYVLFIILYPVNSNKSLFIFMSFLLGLTLDMFSDTGGIHATACLILAYIRPSIFKFSFGLSYEYQTIKIAEKISSERISFIVIAVFIHHFIIYMLELLRFGLILDIFLRTLLNTIFTTLICILTIFLIKPNRR</sequence>
<reference evidence="3" key="1">
    <citation type="journal article" date="2019" name="Int. J. Syst. Evol. Microbiol.">
        <title>The Global Catalogue of Microorganisms (GCM) 10K type strain sequencing project: providing services to taxonomists for standard genome sequencing and annotation.</title>
        <authorList>
            <consortium name="The Broad Institute Genomics Platform"/>
            <consortium name="The Broad Institute Genome Sequencing Center for Infectious Disease"/>
            <person name="Wu L."/>
            <person name="Ma J."/>
        </authorList>
    </citation>
    <scope>NUCLEOTIDE SEQUENCE [LARGE SCALE GENOMIC DNA]</scope>
    <source>
        <strain evidence="3">CCUG 50349</strain>
    </source>
</reference>
<accession>A0ABV9P2D6</accession>
<feature type="transmembrane region" description="Helical" evidence="1">
    <location>
        <begin position="113"/>
        <end position="130"/>
    </location>
</feature>
<feature type="transmembrane region" description="Helical" evidence="1">
    <location>
        <begin position="142"/>
        <end position="163"/>
    </location>
</feature>
<evidence type="ECO:0000313" key="3">
    <source>
        <dbReference type="Proteomes" id="UP001595885"/>
    </source>
</evidence>
<proteinExistence type="predicted"/>
<dbReference type="Proteomes" id="UP001595885">
    <property type="component" value="Unassembled WGS sequence"/>
</dbReference>
<keyword evidence="1" id="KW-0472">Membrane</keyword>
<keyword evidence="1" id="KW-0812">Transmembrane</keyword>
<keyword evidence="1" id="KW-1133">Transmembrane helix</keyword>
<evidence type="ECO:0000256" key="1">
    <source>
        <dbReference type="SAM" id="Phobius"/>
    </source>
</evidence>
<evidence type="ECO:0000313" key="2">
    <source>
        <dbReference type="EMBL" id="MFC4738806.1"/>
    </source>
</evidence>
<dbReference type="EMBL" id="JBHSGW010000001">
    <property type="protein sequence ID" value="MFC4738806.1"/>
    <property type="molecule type" value="Genomic_DNA"/>
</dbReference>
<keyword evidence="3" id="KW-1185">Reference proteome</keyword>
<name>A0ABV9P2D6_9FLAO</name>
<feature type="transmembrane region" description="Helical" evidence="1">
    <location>
        <begin position="6"/>
        <end position="26"/>
    </location>
</feature>
<feature type="transmembrane region" description="Helical" evidence="1">
    <location>
        <begin position="38"/>
        <end position="60"/>
    </location>
</feature>